<evidence type="ECO:0000256" key="1">
    <source>
        <dbReference type="SAM" id="MobiDB-lite"/>
    </source>
</evidence>
<evidence type="ECO:0008006" key="4">
    <source>
        <dbReference type="Google" id="ProtNLM"/>
    </source>
</evidence>
<sequence>MSSSRLSLRPSPSRPKSSGRKAALLPAQIPLPPSPPASDGIEDPFGPQSPQRGSSRRVSPRAKTSASRQPVPQPPRRRSTHLALEAVVESKQDIGRTRSRKRCVLADQLDSSSPPTSPTNRKSARTTKRVKLSQASPACRSPPSSPIRAPRDTPNNPFLVKAGEKPRRAGARRDEEHRKLVYVFRGKRIPYDTTEDLNHAGGSPFGSSCPKLLFPSPPSPGPARKLKFTDEDEIFGGSGGGGQMSPSRANQRDRTQLGYQTPKRDNNKAKNRPDGSHMLPTPQSRPRRSVVPPASSSRQVLAHPVKTGKTMAKAMR</sequence>
<dbReference type="EMBL" id="CP110433">
    <property type="protein sequence ID" value="WAQ90900.1"/>
    <property type="molecule type" value="Genomic_DNA"/>
</dbReference>
<feature type="compositionally biased region" description="Low complexity" evidence="1">
    <location>
        <begin position="133"/>
        <end position="148"/>
    </location>
</feature>
<feature type="compositionally biased region" description="Low complexity" evidence="1">
    <location>
        <begin position="1"/>
        <end position="28"/>
    </location>
</feature>
<reference evidence="2" key="1">
    <citation type="submission" date="2022-10" db="EMBL/GenBank/DDBJ databases">
        <title>Puccinia triticina Genome sequencing and assembly.</title>
        <authorList>
            <person name="Li C."/>
        </authorList>
    </citation>
    <scope>NUCLEOTIDE SEQUENCE</scope>
    <source>
        <strain evidence="2">Pt15</strain>
    </source>
</reference>
<feature type="compositionally biased region" description="Low complexity" evidence="1">
    <location>
        <begin position="289"/>
        <end position="300"/>
    </location>
</feature>
<dbReference type="Proteomes" id="UP001164743">
    <property type="component" value="Chromosome 13A"/>
</dbReference>
<dbReference type="RefSeq" id="XP_053026455.1">
    <property type="nucleotide sequence ID" value="XM_053162485.1"/>
</dbReference>
<feature type="compositionally biased region" description="Basic residues" evidence="1">
    <location>
        <begin position="122"/>
        <end position="131"/>
    </location>
</feature>
<feature type="compositionally biased region" description="Polar residues" evidence="1">
    <location>
        <begin position="109"/>
        <end position="121"/>
    </location>
</feature>
<organism evidence="2 3">
    <name type="scientific">Puccinia triticina</name>
    <dbReference type="NCBI Taxonomy" id="208348"/>
    <lineage>
        <taxon>Eukaryota</taxon>
        <taxon>Fungi</taxon>
        <taxon>Dikarya</taxon>
        <taxon>Basidiomycota</taxon>
        <taxon>Pucciniomycotina</taxon>
        <taxon>Pucciniomycetes</taxon>
        <taxon>Pucciniales</taxon>
        <taxon>Pucciniaceae</taxon>
        <taxon>Puccinia</taxon>
    </lineage>
</organism>
<feature type="region of interest" description="Disordered" evidence="1">
    <location>
        <begin position="1"/>
        <end position="179"/>
    </location>
</feature>
<protein>
    <recommendedName>
        <fullName evidence="4">Shugoshin C-terminal domain-containing protein</fullName>
    </recommendedName>
</protein>
<feature type="region of interest" description="Disordered" evidence="1">
    <location>
        <begin position="209"/>
        <end position="316"/>
    </location>
</feature>
<gene>
    <name evidence="2" type="ORF">PtA15_13A300</name>
</gene>
<name>A0ABY7D1Y6_9BASI</name>
<evidence type="ECO:0000313" key="3">
    <source>
        <dbReference type="Proteomes" id="UP001164743"/>
    </source>
</evidence>
<keyword evidence="3" id="KW-1185">Reference proteome</keyword>
<proteinExistence type="predicted"/>
<dbReference type="GeneID" id="77803380"/>
<evidence type="ECO:0000313" key="2">
    <source>
        <dbReference type="EMBL" id="WAQ90900.1"/>
    </source>
</evidence>
<feature type="compositionally biased region" description="Basic and acidic residues" evidence="1">
    <location>
        <begin position="162"/>
        <end position="179"/>
    </location>
</feature>
<accession>A0ABY7D1Y6</accession>
<feature type="compositionally biased region" description="Basic and acidic residues" evidence="1">
    <location>
        <begin position="262"/>
        <end position="275"/>
    </location>
</feature>